<dbReference type="GO" id="GO:0003676">
    <property type="term" value="F:nucleic acid binding"/>
    <property type="evidence" value="ECO:0007669"/>
    <property type="project" value="InterPro"/>
</dbReference>
<keyword evidence="9" id="KW-1185">Reference proteome</keyword>
<keyword evidence="4" id="KW-0067">ATP-binding</keyword>
<evidence type="ECO:0000256" key="4">
    <source>
        <dbReference type="ARBA" id="ARBA00022840"/>
    </source>
</evidence>
<evidence type="ECO:0000259" key="7">
    <source>
        <dbReference type="PROSITE" id="PS51195"/>
    </source>
</evidence>
<dbReference type="AlphaFoldDB" id="A0A9D4Z2K4"/>
<protein>
    <submittedName>
        <fullName evidence="8">Uncharacterized protein</fullName>
    </submittedName>
</protein>
<name>A0A9D4Z2K4_CHLVU</name>
<keyword evidence="3" id="KW-0347">Helicase</keyword>
<reference evidence="8" key="1">
    <citation type="journal article" date="2019" name="Plant J.">
        <title>Chlorella vulgaris genome assembly and annotation reveals the molecular basis for metabolic acclimation to high light conditions.</title>
        <authorList>
            <person name="Cecchin M."/>
            <person name="Marcolungo L."/>
            <person name="Rossato M."/>
            <person name="Girolomoni L."/>
            <person name="Cosentino E."/>
            <person name="Cuine S."/>
            <person name="Li-Beisson Y."/>
            <person name="Delledonne M."/>
            <person name="Ballottari M."/>
        </authorList>
    </citation>
    <scope>NUCLEOTIDE SEQUENCE</scope>
    <source>
        <strain evidence="8">211/11P</strain>
    </source>
</reference>
<dbReference type="GO" id="GO:0005524">
    <property type="term" value="F:ATP binding"/>
    <property type="evidence" value="ECO:0007669"/>
    <property type="project" value="UniProtKB-KW"/>
</dbReference>
<dbReference type="GO" id="GO:0003724">
    <property type="term" value="F:RNA helicase activity"/>
    <property type="evidence" value="ECO:0007669"/>
    <property type="project" value="InterPro"/>
</dbReference>
<accession>A0A9D4Z2K4</accession>
<evidence type="ECO:0000256" key="1">
    <source>
        <dbReference type="ARBA" id="ARBA00022741"/>
    </source>
</evidence>
<dbReference type="SUPFAM" id="SSF52540">
    <property type="entry name" value="P-loop containing nucleoside triphosphate hydrolases"/>
    <property type="match status" value="1"/>
</dbReference>
<dbReference type="Gene3D" id="3.40.50.300">
    <property type="entry name" value="P-loop containing nucleotide triphosphate hydrolases"/>
    <property type="match status" value="1"/>
</dbReference>
<evidence type="ECO:0000256" key="3">
    <source>
        <dbReference type="ARBA" id="ARBA00022806"/>
    </source>
</evidence>
<feature type="short sequence motif" description="Q motif" evidence="5">
    <location>
        <begin position="280"/>
        <end position="308"/>
    </location>
</feature>
<feature type="domain" description="DEAD-box RNA helicase Q" evidence="7">
    <location>
        <begin position="280"/>
        <end position="308"/>
    </location>
</feature>
<dbReference type="GO" id="GO:0016787">
    <property type="term" value="F:hydrolase activity"/>
    <property type="evidence" value="ECO:0007669"/>
    <property type="project" value="UniProtKB-KW"/>
</dbReference>
<dbReference type="InterPro" id="IPR027417">
    <property type="entry name" value="P-loop_NTPase"/>
</dbReference>
<keyword evidence="2" id="KW-0378">Hydrolase</keyword>
<dbReference type="PROSITE" id="PS51192">
    <property type="entry name" value="HELICASE_ATP_BIND_1"/>
    <property type="match status" value="1"/>
</dbReference>
<reference evidence="8" key="2">
    <citation type="submission" date="2020-11" db="EMBL/GenBank/DDBJ databases">
        <authorList>
            <person name="Cecchin M."/>
            <person name="Marcolungo L."/>
            <person name="Rossato M."/>
            <person name="Girolomoni L."/>
            <person name="Cosentino E."/>
            <person name="Cuine S."/>
            <person name="Li-Beisson Y."/>
            <person name="Delledonne M."/>
            <person name="Ballottari M."/>
        </authorList>
    </citation>
    <scope>NUCLEOTIDE SEQUENCE</scope>
    <source>
        <strain evidence="8">211/11P</strain>
        <tissue evidence="8">Whole cell</tissue>
    </source>
</reference>
<dbReference type="SMART" id="SM00487">
    <property type="entry name" value="DEXDc"/>
    <property type="match status" value="1"/>
</dbReference>
<dbReference type="OrthoDB" id="196131at2759"/>
<evidence type="ECO:0000259" key="6">
    <source>
        <dbReference type="PROSITE" id="PS51192"/>
    </source>
</evidence>
<evidence type="ECO:0000256" key="2">
    <source>
        <dbReference type="ARBA" id="ARBA00022801"/>
    </source>
</evidence>
<dbReference type="Proteomes" id="UP001055712">
    <property type="component" value="Unassembled WGS sequence"/>
</dbReference>
<evidence type="ECO:0000313" key="9">
    <source>
        <dbReference type="Proteomes" id="UP001055712"/>
    </source>
</evidence>
<dbReference type="PROSITE" id="PS51195">
    <property type="entry name" value="Q_MOTIF"/>
    <property type="match status" value="1"/>
</dbReference>
<dbReference type="Pfam" id="PF00270">
    <property type="entry name" value="DEAD"/>
    <property type="match status" value="1"/>
</dbReference>
<feature type="domain" description="Helicase ATP-binding" evidence="6">
    <location>
        <begin position="311"/>
        <end position="437"/>
    </location>
</feature>
<organism evidence="8 9">
    <name type="scientific">Chlorella vulgaris</name>
    <name type="common">Green alga</name>
    <dbReference type="NCBI Taxonomy" id="3077"/>
    <lineage>
        <taxon>Eukaryota</taxon>
        <taxon>Viridiplantae</taxon>
        <taxon>Chlorophyta</taxon>
        <taxon>core chlorophytes</taxon>
        <taxon>Trebouxiophyceae</taxon>
        <taxon>Chlorellales</taxon>
        <taxon>Chlorellaceae</taxon>
        <taxon>Chlorella clade</taxon>
        <taxon>Chlorella</taxon>
    </lineage>
</organism>
<sequence>MSGKRSFPYFSKVEGFELQRRKLEEDPSRDKEAPNVWQAREQTVYDEYDTVTGDVFAAAAAAMATDFSQWSEAEVRAFLEQRGEDYDDCQDLAALIKRACECEVNTGPAQKPDLAAAAEAATQAGGGGEDAEVDPLDAFMAEIGQIESSAPPAKPRHERIEEQDTAADFMEARKRGQLNASFVAAAGYGSGDEGVYKAAAAVDAAAGAGAPEYDSDDAGTKKDVESLAALEHDGITYSEFNKDFYDESPEIFAMSQAEVADYRRQLGVRVSGFDAPKPLKTFAQCGFDPPLMQAIAKAGFQAPTAIQAQALPVALSGRDVLGIAMTGSGKTAAFVLPMIVHIMDQPELQRGEGPIAVIVAPTRELAEQIHKETRRFSKAYRLGVAAAFGGLQKHQQFKDLKAGCEVAVCTPGRMIDLIRMKACTMKRATYLVRELRV</sequence>
<proteinExistence type="predicted"/>
<evidence type="ECO:0000313" key="8">
    <source>
        <dbReference type="EMBL" id="KAI3438924.1"/>
    </source>
</evidence>
<dbReference type="PANTHER" id="PTHR47958">
    <property type="entry name" value="ATP-DEPENDENT RNA HELICASE DBP3"/>
    <property type="match status" value="1"/>
</dbReference>
<keyword evidence="1" id="KW-0547">Nucleotide-binding</keyword>
<dbReference type="InterPro" id="IPR014001">
    <property type="entry name" value="Helicase_ATP-bd"/>
</dbReference>
<comment type="caution">
    <text evidence="8">The sequence shown here is derived from an EMBL/GenBank/DDBJ whole genome shotgun (WGS) entry which is preliminary data.</text>
</comment>
<dbReference type="InterPro" id="IPR014014">
    <property type="entry name" value="RNA_helicase_DEAD_Q_motif"/>
</dbReference>
<evidence type="ECO:0000256" key="5">
    <source>
        <dbReference type="PROSITE-ProRule" id="PRU00552"/>
    </source>
</evidence>
<dbReference type="EMBL" id="SIDB01000001">
    <property type="protein sequence ID" value="KAI3438924.1"/>
    <property type="molecule type" value="Genomic_DNA"/>
</dbReference>
<gene>
    <name evidence="8" type="ORF">D9Q98_001338</name>
</gene>
<dbReference type="InterPro" id="IPR011545">
    <property type="entry name" value="DEAD/DEAH_box_helicase_dom"/>
</dbReference>